<sequence length="212" mass="24493">MISGFEGSLVEFILKETESLHAKVCRYYSSDEHAFCPRDYLILSCLLFNTLRSAIFQVLHPAADLININPSIWKMYFKNLLPAFVSEGDDANYGSTAVCDVLCLQALSKRIHYGKFVAEAKFRDSPALFEPIIRGQDRETLMRLVTFESVEASVQRRVEMKAKMYGQEIDPDGRRRNLQYKIDPQLVAHSYGEWVMPLTKRVQVEYLLRRLD</sequence>
<accession>A0ACC2B7R5</accession>
<evidence type="ECO:0000313" key="1">
    <source>
        <dbReference type="EMBL" id="KAJ7525414.1"/>
    </source>
</evidence>
<dbReference type="EMBL" id="CM055108">
    <property type="protein sequence ID" value="KAJ7525414.1"/>
    <property type="molecule type" value="Genomic_DNA"/>
</dbReference>
<name>A0ACC2B7R5_DIPCM</name>
<dbReference type="Proteomes" id="UP001162992">
    <property type="component" value="Chromosome 17"/>
</dbReference>
<gene>
    <name evidence="1" type="ORF">O6H91_17G049900</name>
</gene>
<organism evidence="1 2">
    <name type="scientific">Diphasiastrum complanatum</name>
    <name type="common">Issler's clubmoss</name>
    <name type="synonym">Lycopodium complanatum</name>
    <dbReference type="NCBI Taxonomy" id="34168"/>
    <lineage>
        <taxon>Eukaryota</taxon>
        <taxon>Viridiplantae</taxon>
        <taxon>Streptophyta</taxon>
        <taxon>Embryophyta</taxon>
        <taxon>Tracheophyta</taxon>
        <taxon>Lycopodiopsida</taxon>
        <taxon>Lycopodiales</taxon>
        <taxon>Lycopodiaceae</taxon>
        <taxon>Lycopodioideae</taxon>
        <taxon>Diphasiastrum</taxon>
    </lineage>
</organism>
<reference evidence="2" key="1">
    <citation type="journal article" date="2024" name="Proc. Natl. Acad. Sci. U.S.A.">
        <title>Extraordinary preservation of gene collinearity over three hundred million years revealed in homosporous lycophytes.</title>
        <authorList>
            <person name="Li C."/>
            <person name="Wickell D."/>
            <person name="Kuo L.Y."/>
            <person name="Chen X."/>
            <person name="Nie B."/>
            <person name="Liao X."/>
            <person name="Peng D."/>
            <person name="Ji J."/>
            <person name="Jenkins J."/>
            <person name="Williams M."/>
            <person name="Shu S."/>
            <person name="Plott C."/>
            <person name="Barry K."/>
            <person name="Rajasekar S."/>
            <person name="Grimwood J."/>
            <person name="Han X."/>
            <person name="Sun S."/>
            <person name="Hou Z."/>
            <person name="He W."/>
            <person name="Dai G."/>
            <person name="Sun C."/>
            <person name="Schmutz J."/>
            <person name="Leebens-Mack J.H."/>
            <person name="Li F.W."/>
            <person name="Wang L."/>
        </authorList>
    </citation>
    <scope>NUCLEOTIDE SEQUENCE [LARGE SCALE GENOMIC DNA]</scope>
    <source>
        <strain evidence="2">cv. PW_Plant_1</strain>
    </source>
</reference>
<keyword evidence="2" id="KW-1185">Reference proteome</keyword>
<protein>
    <submittedName>
        <fullName evidence="1">Uncharacterized protein</fullName>
    </submittedName>
</protein>
<evidence type="ECO:0000313" key="2">
    <source>
        <dbReference type="Proteomes" id="UP001162992"/>
    </source>
</evidence>
<proteinExistence type="predicted"/>
<comment type="caution">
    <text evidence="1">The sequence shown here is derived from an EMBL/GenBank/DDBJ whole genome shotgun (WGS) entry which is preliminary data.</text>
</comment>